<dbReference type="EMBL" id="JAUJYO010000019">
    <property type="protein sequence ID" value="KAK1288582.1"/>
    <property type="molecule type" value="Genomic_DNA"/>
</dbReference>
<accession>A0AAV9CIN9</accession>
<comment type="caution">
    <text evidence="2">The sequence shown here is derived from an EMBL/GenBank/DDBJ whole genome shotgun (WGS) entry which is preliminary data.</text>
</comment>
<evidence type="ECO:0000256" key="1">
    <source>
        <dbReference type="SAM" id="MobiDB-lite"/>
    </source>
</evidence>
<reference evidence="2" key="2">
    <citation type="submission" date="2023-06" db="EMBL/GenBank/DDBJ databases">
        <authorList>
            <person name="Ma L."/>
            <person name="Liu K.-W."/>
            <person name="Li Z."/>
            <person name="Hsiao Y.-Y."/>
            <person name="Qi Y."/>
            <person name="Fu T."/>
            <person name="Tang G."/>
            <person name="Zhang D."/>
            <person name="Sun W.-H."/>
            <person name="Liu D.-K."/>
            <person name="Li Y."/>
            <person name="Chen G.-Z."/>
            <person name="Liu X.-D."/>
            <person name="Liao X.-Y."/>
            <person name="Jiang Y.-T."/>
            <person name="Yu X."/>
            <person name="Hao Y."/>
            <person name="Huang J."/>
            <person name="Zhao X.-W."/>
            <person name="Ke S."/>
            <person name="Chen Y.-Y."/>
            <person name="Wu W.-L."/>
            <person name="Hsu J.-L."/>
            <person name="Lin Y.-F."/>
            <person name="Huang M.-D."/>
            <person name="Li C.-Y."/>
            <person name="Huang L."/>
            <person name="Wang Z.-W."/>
            <person name="Zhao X."/>
            <person name="Zhong W.-Y."/>
            <person name="Peng D.-H."/>
            <person name="Ahmad S."/>
            <person name="Lan S."/>
            <person name="Zhang J.-S."/>
            <person name="Tsai W.-C."/>
            <person name="Van De Peer Y."/>
            <person name="Liu Z.-J."/>
        </authorList>
    </citation>
    <scope>NUCLEOTIDE SEQUENCE</scope>
    <source>
        <strain evidence="2">CP</strain>
        <tissue evidence="2">Leaves</tissue>
    </source>
</reference>
<evidence type="ECO:0000313" key="2">
    <source>
        <dbReference type="EMBL" id="KAK1288582.1"/>
    </source>
</evidence>
<proteinExistence type="predicted"/>
<sequence>MKHRFSSSTGPGLLSVLSGLIVPRKSTASSDDCLDRLPTTLDSPPREIELPSPESPTKDETEDMVFVSLKHNHMRSIDTSSDAVVVAVSDDEKTTIEPFCSVCETSKERPLPFHFCVRNPVVDGPYRTKFGPIERPNKNRISHAT</sequence>
<dbReference type="AlphaFoldDB" id="A0AAV9CIN9"/>
<keyword evidence="3" id="KW-1185">Reference proteome</keyword>
<feature type="region of interest" description="Disordered" evidence="1">
    <location>
        <begin position="27"/>
        <end position="61"/>
    </location>
</feature>
<dbReference type="Proteomes" id="UP001180020">
    <property type="component" value="Unassembled WGS sequence"/>
</dbReference>
<protein>
    <submittedName>
        <fullName evidence="2">Uncharacterized protein</fullName>
    </submittedName>
</protein>
<name>A0AAV9CIN9_ACOCL</name>
<gene>
    <name evidence="2" type="ORF">QJS10_CPB19g00477</name>
</gene>
<organism evidence="2 3">
    <name type="scientific">Acorus calamus</name>
    <name type="common">Sweet flag</name>
    <dbReference type="NCBI Taxonomy" id="4465"/>
    <lineage>
        <taxon>Eukaryota</taxon>
        <taxon>Viridiplantae</taxon>
        <taxon>Streptophyta</taxon>
        <taxon>Embryophyta</taxon>
        <taxon>Tracheophyta</taxon>
        <taxon>Spermatophyta</taxon>
        <taxon>Magnoliopsida</taxon>
        <taxon>Liliopsida</taxon>
        <taxon>Acoraceae</taxon>
        <taxon>Acorus</taxon>
    </lineage>
</organism>
<evidence type="ECO:0000313" key="3">
    <source>
        <dbReference type="Proteomes" id="UP001180020"/>
    </source>
</evidence>
<reference evidence="2" key="1">
    <citation type="journal article" date="2023" name="Nat. Commun.">
        <title>Diploid and tetraploid genomes of Acorus and the evolution of monocots.</title>
        <authorList>
            <person name="Ma L."/>
            <person name="Liu K.W."/>
            <person name="Li Z."/>
            <person name="Hsiao Y.Y."/>
            <person name="Qi Y."/>
            <person name="Fu T."/>
            <person name="Tang G.D."/>
            <person name="Zhang D."/>
            <person name="Sun W.H."/>
            <person name="Liu D.K."/>
            <person name="Li Y."/>
            <person name="Chen G.Z."/>
            <person name="Liu X.D."/>
            <person name="Liao X.Y."/>
            <person name="Jiang Y.T."/>
            <person name="Yu X."/>
            <person name="Hao Y."/>
            <person name="Huang J."/>
            <person name="Zhao X.W."/>
            <person name="Ke S."/>
            <person name="Chen Y.Y."/>
            <person name="Wu W.L."/>
            <person name="Hsu J.L."/>
            <person name="Lin Y.F."/>
            <person name="Huang M.D."/>
            <person name="Li C.Y."/>
            <person name="Huang L."/>
            <person name="Wang Z.W."/>
            <person name="Zhao X."/>
            <person name="Zhong W.Y."/>
            <person name="Peng D.H."/>
            <person name="Ahmad S."/>
            <person name="Lan S."/>
            <person name="Zhang J.S."/>
            <person name="Tsai W.C."/>
            <person name="Van de Peer Y."/>
            <person name="Liu Z.J."/>
        </authorList>
    </citation>
    <scope>NUCLEOTIDE SEQUENCE</scope>
    <source>
        <strain evidence="2">CP</strain>
    </source>
</reference>